<dbReference type="STRING" id="448386.A0A2V3J129"/>
<feature type="compositionally biased region" description="Polar residues" evidence="2">
    <location>
        <begin position="794"/>
        <end position="813"/>
    </location>
</feature>
<dbReference type="GO" id="GO:0005634">
    <property type="term" value="C:nucleus"/>
    <property type="evidence" value="ECO:0007669"/>
    <property type="project" value="TreeGrafter"/>
</dbReference>
<dbReference type="AlphaFoldDB" id="A0A2V3J129"/>
<gene>
    <name evidence="4" type="ORF">BWQ96_02074</name>
</gene>
<feature type="compositionally biased region" description="Acidic residues" evidence="2">
    <location>
        <begin position="717"/>
        <end position="729"/>
    </location>
</feature>
<evidence type="ECO:0000313" key="4">
    <source>
        <dbReference type="EMBL" id="PXF48122.1"/>
    </source>
</evidence>
<dbReference type="Proteomes" id="UP000247409">
    <property type="component" value="Unassembled WGS sequence"/>
</dbReference>
<feature type="compositionally biased region" description="Basic and acidic residues" evidence="2">
    <location>
        <begin position="862"/>
        <end position="872"/>
    </location>
</feature>
<reference evidence="4 5" key="1">
    <citation type="journal article" date="2018" name="Mol. Biol. Evol.">
        <title>Analysis of the draft genome of the red seaweed Gracilariopsis chorda provides insights into genome size evolution in Rhodophyta.</title>
        <authorList>
            <person name="Lee J."/>
            <person name="Yang E.C."/>
            <person name="Graf L."/>
            <person name="Yang J.H."/>
            <person name="Qiu H."/>
            <person name="Zel Zion U."/>
            <person name="Chan C.X."/>
            <person name="Stephens T.G."/>
            <person name="Weber A.P.M."/>
            <person name="Boo G.H."/>
            <person name="Boo S.M."/>
            <person name="Kim K.M."/>
            <person name="Shin Y."/>
            <person name="Jung M."/>
            <person name="Lee S.J."/>
            <person name="Yim H.S."/>
            <person name="Lee J.H."/>
            <person name="Bhattacharya D."/>
            <person name="Yoon H.S."/>
        </authorList>
    </citation>
    <scope>NUCLEOTIDE SEQUENCE [LARGE SCALE GENOMIC DNA]</scope>
    <source>
        <strain evidence="4 5">SKKU-2015</strain>
        <tissue evidence="4">Whole body</tissue>
    </source>
</reference>
<comment type="similarity">
    <text evidence="1">Belongs to the CBF/MAK21 family.</text>
</comment>
<dbReference type="InterPro" id="IPR016024">
    <property type="entry name" value="ARM-type_fold"/>
</dbReference>
<feature type="region of interest" description="Disordered" evidence="2">
    <location>
        <begin position="839"/>
        <end position="929"/>
    </location>
</feature>
<dbReference type="InterPro" id="IPR040155">
    <property type="entry name" value="CEBPZ/Mak21-like"/>
</dbReference>
<name>A0A2V3J129_9FLOR</name>
<dbReference type="OrthoDB" id="28947at2759"/>
<evidence type="ECO:0000313" key="5">
    <source>
        <dbReference type="Proteomes" id="UP000247409"/>
    </source>
</evidence>
<evidence type="ECO:0000256" key="2">
    <source>
        <dbReference type="SAM" id="MobiDB-lite"/>
    </source>
</evidence>
<dbReference type="PANTHER" id="PTHR12048:SF0">
    <property type="entry name" value="CCAAT_ENHANCER-BINDING PROTEIN ZETA"/>
    <property type="match status" value="1"/>
</dbReference>
<evidence type="ECO:0000256" key="1">
    <source>
        <dbReference type="ARBA" id="ARBA00007797"/>
    </source>
</evidence>
<proteinExistence type="inferred from homology"/>
<feature type="compositionally biased region" description="Basic residues" evidence="2">
    <location>
        <begin position="918"/>
        <end position="929"/>
    </location>
</feature>
<dbReference type="PANTHER" id="PTHR12048">
    <property type="entry name" value="CCAAT-BINDING FACTOR-RELATED"/>
    <property type="match status" value="1"/>
</dbReference>
<protein>
    <submittedName>
        <fullName evidence="4">CCAAT/enhancer-binding protein zeta</fullName>
    </submittedName>
</protein>
<accession>A0A2V3J129</accession>
<evidence type="ECO:0000259" key="3">
    <source>
        <dbReference type="Pfam" id="PF03914"/>
    </source>
</evidence>
<dbReference type="InterPro" id="IPR005612">
    <property type="entry name" value="CCAAT-binding_factor"/>
</dbReference>
<comment type="caution">
    <text evidence="4">The sequence shown here is derived from an EMBL/GenBank/DDBJ whole genome shotgun (WGS) entry which is preliminary data.</text>
</comment>
<organism evidence="4 5">
    <name type="scientific">Gracilariopsis chorda</name>
    <dbReference type="NCBI Taxonomy" id="448386"/>
    <lineage>
        <taxon>Eukaryota</taxon>
        <taxon>Rhodophyta</taxon>
        <taxon>Florideophyceae</taxon>
        <taxon>Rhodymeniophycidae</taxon>
        <taxon>Gracilariales</taxon>
        <taxon>Gracilariaceae</taxon>
        <taxon>Gracilariopsis</taxon>
    </lineage>
</organism>
<feature type="domain" description="CCAAT-binding factor" evidence="3">
    <location>
        <begin position="407"/>
        <end position="615"/>
    </location>
</feature>
<feature type="region of interest" description="Disordered" evidence="2">
    <location>
        <begin position="749"/>
        <end position="816"/>
    </location>
</feature>
<dbReference type="Pfam" id="PF03914">
    <property type="entry name" value="CBF"/>
    <property type="match status" value="1"/>
</dbReference>
<sequence>MGRPSKAPISERVLGLHQLPGQVLADEDVNGEYWYECAPKWPEEGLGGPTATLSLWKEVATKALSSASEMFEKKVNNASSAALKRALDKEKTVGDKIAAETLLVQESPVHRLDELRNLLGFASKKKRRERNLAIDALKDLFIHNLLPNDRRLVFFEDRVFSCGKGELTKRHLIYALYETELKSIYREFLQILEECARDPLTFMKEIAVKTMTELLIEKPENESALLAMLVNKLGDPERKVSSLASQQLISLIYRHHPQMRLVVIKEVERLVLRQNVTRKTQYYAINFLNQIRFSNEDVELARRFVRLYMDLFTRIISEDDKSKQEKPAKSEKTKIKRVMKRGRISKKKVKTKEKVHDSGDSRLIGALLIGVNRAFPYTRPEEETKTYEAYYDALFRVAHAKSMASATQALAFLLQVSQANSTQSDRLYNALYSRIFDLPWSAEEKQAAFMNLVYKAMKADTSTKRMKAFMKRLLQASLFGSSGFAGACVMVISESLSGKDVGLLRSYVSMGENEDEEEVFDDVEVVHDRDEKESNPTVTDESKEDMPTLKDPTKLRMNGASKEIRSAPIQKGLASNTTTYDPLKRDPRFAGAEKSSLWEILGLSSHFHPSVSMFARSICKNLQALQYNGDPLKDFAEIAFLDKFSYKKAKNRVAKSLHGKRSGQYRDDPIPNSQQFQNFIQNGTMGEDNEFFARFFRTNPHRVVSTSEEQKAGVRDADDEIPGYDDASDIDSEEEAFEKAMHAEMRRLGGGKGLLDDSKGVEVNDPDEDDDDELKAFDLAFGNEGEESDDLEDSQNTNGQQDSGTKSRQQQKLSGGLKSSGVFMSLEDFEQAVEAGALAGSASVQDGMPLSKTKSRRRRVRSGKESRTESKDPLLSSQRQHHAKSFTGKQDLDGNISLAKLTGSTKRKSPQAEDHPVERKRRRKRKADQ</sequence>
<feature type="region of interest" description="Disordered" evidence="2">
    <location>
        <begin position="528"/>
        <end position="554"/>
    </location>
</feature>
<dbReference type="SUPFAM" id="SSF48371">
    <property type="entry name" value="ARM repeat"/>
    <property type="match status" value="1"/>
</dbReference>
<feature type="region of interest" description="Disordered" evidence="2">
    <location>
        <begin position="703"/>
        <end position="729"/>
    </location>
</feature>
<keyword evidence="5" id="KW-1185">Reference proteome</keyword>
<dbReference type="EMBL" id="NBIV01000016">
    <property type="protein sequence ID" value="PXF48122.1"/>
    <property type="molecule type" value="Genomic_DNA"/>
</dbReference>
<feature type="compositionally biased region" description="Acidic residues" evidence="2">
    <location>
        <begin position="764"/>
        <end position="773"/>
    </location>
</feature>
<feature type="compositionally biased region" description="Acidic residues" evidence="2">
    <location>
        <begin position="784"/>
        <end position="793"/>
    </location>
</feature>